<organism evidence="3 4">
    <name type="scientific">Luteibacter rhizovicinus DSM 16549</name>
    <dbReference type="NCBI Taxonomy" id="1440763"/>
    <lineage>
        <taxon>Bacteria</taxon>
        <taxon>Pseudomonadati</taxon>
        <taxon>Pseudomonadota</taxon>
        <taxon>Gammaproteobacteria</taxon>
        <taxon>Lysobacterales</taxon>
        <taxon>Rhodanobacteraceae</taxon>
        <taxon>Luteibacter</taxon>
    </lineage>
</organism>
<evidence type="ECO:0000256" key="2">
    <source>
        <dbReference type="SAM" id="Phobius"/>
    </source>
</evidence>
<dbReference type="KEGG" id="lrz:BJI69_02400"/>
<keyword evidence="2" id="KW-0472">Membrane</keyword>
<feature type="transmembrane region" description="Helical" evidence="2">
    <location>
        <begin position="45"/>
        <end position="67"/>
    </location>
</feature>
<feature type="region of interest" description="Disordered" evidence="1">
    <location>
        <begin position="343"/>
        <end position="373"/>
    </location>
</feature>
<dbReference type="AlphaFoldDB" id="A0A0G9HDI8"/>
<dbReference type="RefSeq" id="WP_046968651.1">
    <property type="nucleotide sequence ID" value="NZ_CP017480.1"/>
</dbReference>
<evidence type="ECO:0000256" key="1">
    <source>
        <dbReference type="SAM" id="MobiDB-lite"/>
    </source>
</evidence>
<dbReference type="OrthoDB" id="15218at2"/>
<gene>
    <name evidence="3" type="ORF">BJI69_02400</name>
</gene>
<protein>
    <submittedName>
        <fullName evidence="3">Uncharacterized protein</fullName>
    </submittedName>
</protein>
<proteinExistence type="predicted"/>
<dbReference type="PANTHER" id="PTHR34978">
    <property type="entry name" value="POSSIBLE SENSOR-TRANSDUCER PROTEIN BLAR"/>
    <property type="match status" value="1"/>
</dbReference>
<dbReference type="InterPro" id="IPR052173">
    <property type="entry name" value="Beta-lactam_resp_regulator"/>
</dbReference>
<dbReference type="PATRIC" id="fig|1440763.5.peg.3192"/>
<dbReference type="EMBL" id="CP017480">
    <property type="protein sequence ID" value="APG02870.1"/>
    <property type="molecule type" value="Genomic_DNA"/>
</dbReference>
<accession>A0A0G9HDI8</accession>
<keyword evidence="2" id="KW-0812">Transmembrane</keyword>
<reference evidence="4" key="1">
    <citation type="submission" date="2016-09" db="EMBL/GenBank/DDBJ databases">
        <authorList>
            <person name="Lysoe E."/>
        </authorList>
    </citation>
    <scope>NUCLEOTIDE SEQUENCE [LARGE SCALE GENOMIC DNA]</scope>
    <source>
        <strain evidence="4">LJ96T</strain>
    </source>
</reference>
<name>A0A0G9HDI8_9GAMM</name>
<keyword evidence="2" id="KW-1133">Transmembrane helix</keyword>
<dbReference type="PANTHER" id="PTHR34978:SF3">
    <property type="entry name" value="SLR0241 PROTEIN"/>
    <property type="match status" value="1"/>
</dbReference>
<sequence>MDAFLDTLLSRLAHASVQALLLATLVYLACRAVPSLSAAARSTLWWLLGAQLIVGIACPTVLGVPLLPATDPAPVMTMTALGDTGAVAGSVDTGWSFSWTYALLGLWLVAVLAQCAVAAIRWRRLHGVARRAMPHDDVRVDTLCARRARELGLRRSPRLAVSDEVESPQVIGLWRPTILLPLEDRLGDDDLDMALMHELAHVRRGDLVLGWIPAVARTLFFFHPLVHFAVREYALCREAACDALVLSRGRQAPKTYGRLLLRLGVAPHPHHALPGASPTFQNLKRRLDMLGQATEAPPRVLTVSLVLAIAAIGVMPWRVVAADNGSKRPVAYASVTPAAPAAPAAPVGPVAPAAPPAPASPPQPAPPSTPAEPALDAAAYAEPLPPPPVPPTPAVEAVDIRGGQPSHALVFFGDDVSVINGSNHDIRRAELQRNGSKDYVWFRNGDQAWTLRDPAYVKRITSALARSAQPADMAAMSADKQATLDGQQAMLNEQMAKLGARQAELAVRESDPSRPRDPGAFAAGHDAIAREQSAIAQKMAQIGQQRAEQGKVQAEWGRRQAEAARKATKEVNDILAESIRNHVAQTSR</sequence>
<dbReference type="STRING" id="1440763.BJI69_02400"/>
<feature type="transmembrane region" description="Helical" evidence="2">
    <location>
        <begin position="12"/>
        <end position="33"/>
    </location>
</feature>
<dbReference type="Proteomes" id="UP000182987">
    <property type="component" value="Chromosome"/>
</dbReference>
<feature type="compositionally biased region" description="Pro residues" evidence="1">
    <location>
        <begin position="352"/>
        <end position="370"/>
    </location>
</feature>
<evidence type="ECO:0000313" key="4">
    <source>
        <dbReference type="Proteomes" id="UP000182987"/>
    </source>
</evidence>
<dbReference type="Pfam" id="PF05569">
    <property type="entry name" value="Peptidase_M56"/>
    <property type="match status" value="1"/>
</dbReference>
<dbReference type="InterPro" id="IPR008756">
    <property type="entry name" value="Peptidase_M56"/>
</dbReference>
<evidence type="ECO:0000313" key="3">
    <source>
        <dbReference type="EMBL" id="APG02870.1"/>
    </source>
</evidence>
<feature type="transmembrane region" description="Helical" evidence="2">
    <location>
        <begin position="99"/>
        <end position="120"/>
    </location>
</feature>
<feature type="transmembrane region" description="Helical" evidence="2">
    <location>
        <begin position="300"/>
        <end position="319"/>
    </location>
</feature>
<keyword evidence="4" id="KW-1185">Reference proteome</keyword>
<dbReference type="CDD" id="cd07341">
    <property type="entry name" value="M56_BlaR1_MecR1_like"/>
    <property type="match status" value="1"/>
</dbReference>